<evidence type="ECO:0000313" key="4">
    <source>
        <dbReference type="EMBL" id="PWK37359.1"/>
    </source>
</evidence>
<name>A0A316F1B2_9BURK</name>
<keyword evidence="1" id="KW-0808">Transferase</keyword>
<dbReference type="GO" id="GO:0016301">
    <property type="term" value="F:kinase activity"/>
    <property type="evidence" value="ECO:0007669"/>
    <property type="project" value="UniProtKB-KW"/>
</dbReference>
<proteinExistence type="predicted"/>
<dbReference type="Pfam" id="PF07804">
    <property type="entry name" value="HipA_C"/>
    <property type="match status" value="1"/>
</dbReference>
<dbReference type="AlphaFoldDB" id="A0A316F1B2"/>
<dbReference type="RefSeq" id="WP_244979031.1">
    <property type="nucleotide sequence ID" value="NZ_JACBYU010000002.1"/>
</dbReference>
<evidence type="ECO:0000313" key="5">
    <source>
        <dbReference type="Proteomes" id="UP000245754"/>
    </source>
</evidence>
<comment type="caution">
    <text evidence="4">The sequence shown here is derived from an EMBL/GenBank/DDBJ whole genome shotgun (WGS) entry which is preliminary data.</text>
</comment>
<accession>A0A316F1B2</accession>
<feature type="domain" description="HipA-like C-terminal" evidence="3">
    <location>
        <begin position="26"/>
        <end position="126"/>
    </location>
</feature>
<evidence type="ECO:0000256" key="1">
    <source>
        <dbReference type="ARBA" id="ARBA00022679"/>
    </source>
</evidence>
<organism evidence="4 5">
    <name type="scientific">Cupriavidus plantarum</name>
    <dbReference type="NCBI Taxonomy" id="942865"/>
    <lineage>
        <taxon>Bacteria</taxon>
        <taxon>Pseudomonadati</taxon>
        <taxon>Pseudomonadota</taxon>
        <taxon>Betaproteobacteria</taxon>
        <taxon>Burkholderiales</taxon>
        <taxon>Burkholderiaceae</taxon>
        <taxon>Cupriavidus</taxon>
    </lineage>
</organism>
<keyword evidence="2" id="KW-0418">Kinase</keyword>
<reference evidence="4 5" key="1">
    <citation type="submission" date="2018-05" db="EMBL/GenBank/DDBJ databases">
        <title>Genomic Encyclopedia of Type Strains, Phase IV (KMG-V): Genome sequencing to study the core and pangenomes of soil and plant-associated prokaryotes.</title>
        <authorList>
            <person name="Whitman W."/>
        </authorList>
    </citation>
    <scope>NUCLEOTIDE SEQUENCE [LARGE SCALE GENOMIC DNA]</scope>
    <source>
        <strain evidence="4 5">SLV-132</strain>
    </source>
</reference>
<dbReference type="InterPro" id="IPR012893">
    <property type="entry name" value="HipA-like_C"/>
</dbReference>
<evidence type="ECO:0000259" key="3">
    <source>
        <dbReference type="Pfam" id="PF07804"/>
    </source>
</evidence>
<protein>
    <submittedName>
        <fullName evidence="4">HipA-like protein</fullName>
    </submittedName>
</protein>
<sequence>MHKRRFLSLTHAIGCLIRWAFVGPRPDEEHWLSKFGGVESANPNDHQAQPFNRVEYTYALLTKELGIDMAPVDFIEEPTGRFHFLTKRFDRTADGGRIHMHGLAGLAHIDYNIPRAYSYDQYFRWRRIMFVVSASPR</sequence>
<dbReference type="EMBL" id="QGGT01000001">
    <property type="protein sequence ID" value="PWK37359.1"/>
    <property type="molecule type" value="Genomic_DNA"/>
</dbReference>
<gene>
    <name evidence="4" type="ORF">C7419_1011241</name>
</gene>
<dbReference type="Proteomes" id="UP000245754">
    <property type="component" value="Unassembled WGS sequence"/>
</dbReference>
<keyword evidence="5" id="KW-1185">Reference proteome</keyword>
<evidence type="ECO:0000256" key="2">
    <source>
        <dbReference type="ARBA" id="ARBA00022777"/>
    </source>
</evidence>